<proteinExistence type="predicted"/>
<evidence type="ECO:0000313" key="3">
    <source>
        <dbReference type="Proteomes" id="UP001606300"/>
    </source>
</evidence>
<dbReference type="Proteomes" id="UP001606300">
    <property type="component" value="Unassembled WGS sequence"/>
</dbReference>
<keyword evidence="1" id="KW-1133">Transmembrane helix</keyword>
<comment type="caution">
    <text evidence="2">The sequence shown here is derived from an EMBL/GenBank/DDBJ whole genome shotgun (WGS) entry which is preliminary data.</text>
</comment>
<dbReference type="RefSeq" id="WP_394469362.1">
    <property type="nucleotide sequence ID" value="NZ_JBIGHY010000002.1"/>
</dbReference>
<evidence type="ECO:0008006" key="4">
    <source>
        <dbReference type="Google" id="ProtNLM"/>
    </source>
</evidence>
<protein>
    <recommendedName>
        <fullName evidence="4">Phospholipase_D-nuclease N-terminal</fullName>
    </recommendedName>
</protein>
<feature type="transmembrane region" description="Helical" evidence="1">
    <location>
        <begin position="31"/>
        <end position="50"/>
    </location>
</feature>
<reference evidence="2 3" key="1">
    <citation type="submission" date="2024-09" db="EMBL/GenBank/DDBJ databases">
        <title>Novel species of the genus Pelomonas and Roseateles isolated from streams.</title>
        <authorList>
            <person name="Lu H."/>
        </authorList>
    </citation>
    <scope>NUCLEOTIDE SEQUENCE [LARGE SCALE GENOMIC DNA]</scope>
    <source>
        <strain evidence="2 3">DC23W</strain>
    </source>
</reference>
<keyword evidence="1" id="KW-0812">Transmembrane</keyword>
<organism evidence="2 3">
    <name type="scientific">Pelomonas dachongensis</name>
    <dbReference type="NCBI Taxonomy" id="3299029"/>
    <lineage>
        <taxon>Bacteria</taxon>
        <taxon>Pseudomonadati</taxon>
        <taxon>Pseudomonadota</taxon>
        <taxon>Betaproteobacteria</taxon>
        <taxon>Burkholderiales</taxon>
        <taxon>Sphaerotilaceae</taxon>
        <taxon>Roseateles</taxon>
    </lineage>
</organism>
<accession>A0ABW7EIJ5</accession>
<sequence>MTLPLLGLGLLCVLPALLCWRSVVRYDQPRVWLVEFLSMPLMGALLYLLWPMGLKSRPTHRSGWRG</sequence>
<gene>
    <name evidence="2" type="ORF">ACG02S_05110</name>
</gene>
<evidence type="ECO:0000313" key="2">
    <source>
        <dbReference type="EMBL" id="MFG6413272.1"/>
    </source>
</evidence>
<keyword evidence="3" id="KW-1185">Reference proteome</keyword>
<evidence type="ECO:0000256" key="1">
    <source>
        <dbReference type="SAM" id="Phobius"/>
    </source>
</evidence>
<name>A0ABW7EIJ5_9BURK</name>
<dbReference type="EMBL" id="JBIGHY010000002">
    <property type="protein sequence ID" value="MFG6413272.1"/>
    <property type="molecule type" value="Genomic_DNA"/>
</dbReference>
<keyword evidence="1" id="KW-0472">Membrane</keyword>